<sequence>MGRFWICILDCHASPRSSSTRKTNLALRGSDFRRHRFQPAYSSRVIQSCARPGVGIRSLGHGSSNVCEQELSNGSPIPHFSSSDFVSGPSDNLLLLDMSSLNLHLSYHPIVVALHTWPRRHTYHIPSFIHRASRRSSKPNAVSPH</sequence>
<dbReference type="HOGENOM" id="CLU_1787009_0_0_1"/>
<protein>
    <submittedName>
        <fullName evidence="1">Uncharacterized protein</fullName>
    </submittedName>
</protein>
<name>A0A067S7C4_GALM3</name>
<gene>
    <name evidence="1" type="ORF">GALMADRAFT_1140083</name>
</gene>
<proteinExistence type="predicted"/>
<organism evidence="1 2">
    <name type="scientific">Galerina marginata (strain CBS 339.88)</name>
    <dbReference type="NCBI Taxonomy" id="685588"/>
    <lineage>
        <taxon>Eukaryota</taxon>
        <taxon>Fungi</taxon>
        <taxon>Dikarya</taxon>
        <taxon>Basidiomycota</taxon>
        <taxon>Agaricomycotina</taxon>
        <taxon>Agaricomycetes</taxon>
        <taxon>Agaricomycetidae</taxon>
        <taxon>Agaricales</taxon>
        <taxon>Agaricineae</taxon>
        <taxon>Strophariaceae</taxon>
        <taxon>Galerina</taxon>
    </lineage>
</organism>
<dbReference type="Proteomes" id="UP000027222">
    <property type="component" value="Unassembled WGS sequence"/>
</dbReference>
<evidence type="ECO:0000313" key="2">
    <source>
        <dbReference type="Proteomes" id="UP000027222"/>
    </source>
</evidence>
<reference evidence="2" key="1">
    <citation type="journal article" date="2014" name="Proc. Natl. Acad. Sci. U.S.A.">
        <title>Extensive sampling of basidiomycete genomes demonstrates inadequacy of the white-rot/brown-rot paradigm for wood decay fungi.</title>
        <authorList>
            <person name="Riley R."/>
            <person name="Salamov A.A."/>
            <person name="Brown D.W."/>
            <person name="Nagy L.G."/>
            <person name="Floudas D."/>
            <person name="Held B.W."/>
            <person name="Levasseur A."/>
            <person name="Lombard V."/>
            <person name="Morin E."/>
            <person name="Otillar R."/>
            <person name="Lindquist E.A."/>
            <person name="Sun H."/>
            <person name="LaButti K.M."/>
            <person name="Schmutz J."/>
            <person name="Jabbour D."/>
            <person name="Luo H."/>
            <person name="Baker S.E."/>
            <person name="Pisabarro A.G."/>
            <person name="Walton J.D."/>
            <person name="Blanchette R.A."/>
            <person name="Henrissat B."/>
            <person name="Martin F."/>
            <person name="Cullen D."/>
            <person name="Hibbett D.S."/>
            <person name="Grigoriev I.V."/>
        </authorList>
    </citation>
    <scope>NUCLEOTIDE SEQUENCE [LARGE SCALE GENOMIC DNA]</scope>
    <source>
        <strain evidence="2">CBS 339.88</strain>
    </source>
</reference>
<dbReference type="EMBL" id="KL142420">
    <property type="protein sequence ID" value="KDR66755.1"/>
    <property type="molecule type" value="Genomic_DNA"/>
</dbReference>
<keyword evidence="2" id="KW-1185">Reference proteome</keyword>
<dbReference type="AlphaFoldDB" id="A0A067S7C4"/>
<accession>A0A067S7C4</accession>
<evidence type="ECO:0000313" key="1">
    <source>
        <dbReference type="EMBL" id="KDR66755.1"/>
    </source>
</evidence>